<dbReference type="AlphaFoldDB" id="A0A3N0VK41"/>
<feature type="transmembrane region" description="Helical" evidence="5">
    <location>
        <begin position="198"/>
        <end position="216"/>
    </location>
</feature>
<protein>
    <recommendedName>
        <fullName evidence="5">Sec-independent protein translocase protein TatC</fullName>
    </recommendedName>
</protein>
<evidence type="ECO:0000256" key="1">
    <source>
        <dbReference type="ARBA" id="ARBA00004141"/>
    </source>
</evidence>
<feature type="transmembrane region" description="Helical" evidence="5">
    <location>
        <begin position="222"/>
        <end position="242"/>
    </location>
</feature>
<dbReference type="PANTHER" id="PTHR30371">
    <property type="entry name" value="SEC-INDEPENDENT PROTEIN TRANSLOCASE PROTEIN TATC"/>
    <property type="match status" value="1"/>
</dbReference>
<dbReference type="RefSeq" id="WP_123209927.1">
    <property type="nucleotide sequence ID" value="NZ_RJVO01000001.1"/>
</dbReference>
<feature type="transmembrane region" description="Helical" evidence="5">
    <location>
        <begin position="29"/>
        <end position="51"/>
    </location>
</feature>
<dbReference type="GO" id="GO:0043953">
    <property type="term" value="P:protein transport by the Tat complex"/>
    <property type="evidence" value="ECO:0007669"/>
    <property type="project" value="UniProtKB-UniRule"/>
</dbReference>
<gene>
    <name evidence="5 6" type="primary">tatC</name>
    <name evidence="6" type="ORF">ED208_00620</name>
</gene>
<reference evidence="6 7" key="1">
    <citation type="submission" date="2018-10" db="EMBL/GenBank/DDBJ databases">
        <authorList>
            <person name="Chen W.-M."/>
        </authorList>
    </citation>
    <scope>NUCLEOTIDE SEQUENCE [LARGE SCALE GENOMIC DNA]</scope>
    <source>
        <strain evidence="6 7">THS-13</strain>
    </source>
</reference>
<dbReference type="FunCoup" id="A0A3N0VK41">
    <property type="interactions" value="527"/>
</dbReference>
<comment type="subunit">
    <text evidence="5">The Tat system comprises two distinct complexes: a TatABC complex, containing multiple copies of TatA, TatB and TatC subunits, and a separate TatA complex, containing only TatA subunits. Substrates initially bind to the TatABC complex, which probably triggers association of the separate TatA complex to form the active translocon.</text>
</comment>
<organism evidence="6 7">
    <name type="scientific">Stagnimonas aquatica</name>
    <dbReference type="NCBI Taxonomy" id="2689987"/>
    <lineage>
        <taxon>Bacteria</taxon>
        <taxon>Pseudomonadati</taxon>
        <taxon>Pseudomonadota</taxon>
        <taxon>Gammaproteobacteria</taxon>
        <taxon>Nevskiales</taxon>
        <taxon>Nevskiaceae</taxon>
        <taxon>Stagnimonas</taxon>
    </lineage>
</organism>
<dbReference type="GO" id="GO:0065002">
    <property type="term" value="P:intracellular protein transmembrane transport"/>
    <property type="evidence" value="ECO:0007669"/>
    <property type="project" value="TreeGrafter"/>
</dbReference>
<dbReference type="EMBL" id="RJVO01000001">
    <property type="protein sequence ID" value="ROH93075.1"/>
    <property type="molecule type" value="Genomic_DNA"/>
</dbReference>
<evidence type="ECO:0000256" key="3">
    <source>
        <dbReference type="ARBA" id="ARBA00022989"/>
    </source>
</evidence>
<keyword evidence="7" id="KW-1185">Reference proteome</keyword>
<dbReference type="GO" id="GO:0009977">
    <property type="term" value="F:proton motive force dependent protein transmembrane transporter activity"/>
    <property type="evidence" value="ECO:0007669"/>
    <property type="project" value="TreeGrafter"/>
</dbReference>
<feature type="transmembrane region" description="Helical" evidence="5">
    <location>
        <begin position="122"/>
        <end position="143"/>
    </location>
</feature>
<keyword evidence="5" id="KW-0653">Protein transport</keyword>
<sequence length="253" mass="27575">MPIIDPNAPGAEQPLLAHLLELRTRFLNALYGVLVLLLPMLFFARDIYAFFAAPLTKLLPEGASMIATEVASPFLIPFKLVAILSIVLAMPWILYQVWGFVAPGLYKHERKLIAPLLASSTLLFYAGVAFAYYITLPAVFHFMIGVAPAGVQVATDIGKYLDFILTIFIAFGVAFETPVAVVLLVWTGFVSVAQLKEARGYVLVGIFVVAAIITPPDVASQVLVAVPSYLLFELGILWAAWIGKQRARDPDPA</sequence>
<feature type="transmembrane region" description="Helical" evidence="5">
    <location>
        <begin position="80"/>
        <end position="101"/>
    </location>
</feature>
<dbReference type="PANTHER" id="PTHR30371:SF0">
    <property type="entry name" value="SEC-INDEPENDENT PROTEIN TRANSLOCASE PROTEIN TATC, CHLOROPLASTIC-RELATED"/>
    <property type="match status" value="1"/>
</dbReference>
<evidence type="ECO:0000256" key="5">
    <source>
        <dbReference type="HAMAP-Rule" id="MF_00902"/>
    </source>
</evidence>
<keyword evidence="5" id="KW-0811">Translocation</keyword>
<keyword evidence="5" id="KW-1003">Cell membrane</keyword>
<dbReference type="InterPro" id="IPR002033">
    <property type="entry name" value="TatC"/>
</dbReference>
<comment type="subcellular location">
    <subcellularLocation>
        <location evidence="5">Cell membrane</location>
        <topology evidence="5">Multi-pass membrane protein</topology>
    </subcellularLocation>
    <subcellularLocation>
        <location evidence="1">Membrane</location>
        <topology evidence="1">Multi-pass membrane protein</topology>
    </subcellularLocation>
</comment>
<evidence type="ECO:0000256" key="4">
    <source>
        <dbReference type="ARBA" id="ARBA00023136"/>
    </source>
</evidence>
<dbReference type="Pfam" id="PF00902">
    <property type="entry name" value="TatC"/>
    <property type="match status" value="1"/>
</dbReference>
<evidence type="ECO:0000313" key="6">
    <source>
        <dbReference type="EMBL" id="ROH93075.1"/>
    </source>
</evidence>
<accession>A0A3N0VK41</accession>
<comment type="function">
    <text evidence="5">Part of the twin-arginine translocation (Tat) system that transports large folded proteins containing a characteristic twin-arginine motif in their signal peptide across membranes. Together with TatB, TatC is part of a receptor directly interacting with Tat signal peptides.</text>
</comment>
<comment type="caution">
    <text evidence="6">The sequence shown here is derived from an EMBL/GenBank/DDBJ whole genome shotgun (WGS) entry which is preliminary data.</text>
</comment>
<dbReference type="GO" id="GO:0033281">
    <property type="term" value="C:TAT protein transport complex"/>
    <property type="evidence" value="ECO:0007669"/>
    <property type="project" value="UniProtKB-UniRule"/>
</dbReference>
<evidence type="ECO:0000313" key="7">
    <source>
        <dbReference type="Proteomes" id="UP000282106"/>
    </source>
</evidence>
<dbReference type="PRINTS" id="PR01840">
    <property type="entry name" value="TATCFAMILY"/>
</dbReference>
<dbReference type="NCBIfam" id="TIGR00945">
    <property type="entry name" value="tatC"/>
    <property type="match status" value="1"/>
</dbReference>
<keyword evidence="5" id="KW-0813">Transport</keyword>
<evidence type="ECO:0000256" key="2">
    <source>
        <dbReference type="ARBA" id="ARBA00022692"/>
    </source>
</evidence>
<name>A0A3N0VK41_9GAMM</name>
<comment type="similarity">
    <text evidence="5">Belongs to the TatC family.</text>
</comment>
<proteinExistence type="inferred from homology"/>
<dbReference type="InParanoid" id="A0A3N0VK41"/>
<keyword evidence="3 5" id="KW-1133">Transmembrane helix</keyword>
<feature type="transmembrane region" description="Helical" evidence="5">
    <location>
        <begin position="163"/>
        <end position="186"/>
    </location>
</feature>
<keyword evidence="2 5" id="KW-0812">Transmembrane</keyword>
<keyword evidence="4 5" id="KW-0472">Membrane</keyword>
<dbReference type="Proteomes" id="UP000282106">
    <property type="component" value="Unassembled WGS sequence"/>
</dbReference>
<dbReference type="HAMAP" id="MF_00902">
    <property type="entry name" value="TatC"/>
    <property type="match status" value="1"/>
</dbReference>